<keyword evidence="1" id="KW-0732">Signal</keyword>
<dbReference type="Proteomes" id="UP001175271">
    <property type="component" value="Unassembled WGS sequence"/>
</dbReference>
<feature type="chain" id="PRO_5041398005" description="Glutaredoxin domain-containing protein" evidence="1">
    <location>
        <begin position="19"/>
        <end position="289"/>
    </location>
</feature>
<dbReference type="PANTHER" id="PTHR46679:SF4">
    <property type="entry name" value="GLUTAREDOXIN DOMAIN-CONTAINING PROTEIN"/>
    <property type="match status" value="1"/>
</dbReference>
<protein>
    <recommendedName>
        <fullName evidence="2">Glutaredoxin domain-containing protein</fullName>
    </recommendedName>
</protein>
<accession>A0AA39IG86</accession>
<keyword evidence="4" id="KW-1185">Reference proteome</keyword>
<proteinExistence type="predicted"/>
<dbReference type="AlphaFoldDB" id="A0AA39IG86"/>
<dbReference type="GO" id="GO:0015035">
    <property type="term" value="F:protein-disulfide reductase activity"/>
    <property type="evidence" value="ECO:0007669"/>
    <property type="project" value="TreeGrafter"/>
</dbReference>
<name>A0AA39IG86_9BILA</name>
<comment type="caution">
    <text evidence="3">The sequence shown here is derived from an EMBL/GenBank/DDBJ whole genome shotgun (WGS) entry which is preliminary data.</text>
</comment>
<evidence type="ECO:0000259" key="2">
    <source>
        <dbReference type="Pfam" id="PF00462"/>
    </source>
</evidence>
<dbReference type="PROSITE" id="PS51354">
    <property type="entry name" value="GLUTAREDOXIN_2"/>
    <property type="match status" value="1"/>
</dbReference>
<dbReference type="GO" id="GO:0005739">
    <property type="term" value="C:mitochondrion"/>
    <property type="evidence" value="ECO:0007669"/>
    <property type="project" value="TreeGrafter"/>
</dbReference>
<organism evidence="3 4">
    <name type="scientific">Steinernema hermaphroditum</name>
    <dbReference type="NCBI Taxonomy" id="289476"/>
    <lineage>
        <taxon>Eukaryota</taxon>
        <taxon>Metazoa</taxon>
        <taxon>Ecdysozoa</taxon>
        <taxon>Nematoda</taxon>
        <taxon>Chromadorea</taxon>
        <taxon>Rhabditida</taxon>
        <taxon>Tylenchina</taxon>
        <taxon>Panagrolaimomorpha</taxon>
        <taxon>Strongyloidoidea</taxon>
        <taxon>Steinernematidae</taxon>
        <taxon>Steinernema</taxon>
    </lineage>
</organism>
<dbReference type="InterPro" id="IPR014025">
    <property type="entry name" value="Glutaredoxin_subgr"/>
</dbReference>
<dbReference type="PRINTS" id="PR00160">
    <property type="entry name" value="GLUTAREDOXIN"/>
</dbReference>
<dbReference type="SUPFAM" id="SSF52833">
    <property type="entry name" value="Thioredoxin-like"/>
    <property type="match status" value="1"/>
</dbReference>
<evidence type="ECO:0000256" key="1">
    <source>
        <dbReference type="SAM" id="SignalP"/>
    </source>
</evidence>
<dbReference type="EMBL" id="JAUCMV010000001">
    <property type="protein sequence ID" value="KAK0422529.1"/>
    <property type="molecule type" value="Genomic_DNA"/>
</dbReference>
<reference evidence="3" key="1">
    <citation type="submission" date="2023-06" db="EMBL/GenBank/DDBJ databases">
        <title>Genomic analysis of the entomopathogenic nematode Steinernema hermaphroditum.</title>
        <authorList>
            <person name="Schwarz E.M."/>
            <person name="Heppert J.K."/>
            <person name="Baniya A."/>
            <person name="Schwartz H.T."/>
            <person name="Tan C.-H."/>
            <person name="Antoshechkin I."/>
            <person name="Sternberg P.W."/>
            <person name="Goodrich-Blair H."/>
            <person name="Dillman A.R."/>
        </authorList>
    </citation>
    <scope>NUCLEOTIDE SEQUENCE</scope>
    <source>
        <strain evidence="3">PS9179</strain>
        <tissue evidence="3">Whole animal</tissue>
    </source>
</reference>
<dbReference type="InterPro" id="IPR036249">
    <property type="entry name" value="Thioredoxin-like_sf"/>
</dbReference>
<dbReference type="PANTHER" id="PTHR46679">
    <property type="match status" value="1"/>
</dbReference>
<evidence type="ECO:0000313" key="4">
    <source>
        <dbReference type="Proteomes" id="UP001175271"/>
    </source>
</evidence>
<gene>
    <name evidence="3" type="ORF">QR680_007627</name>
</gene>
<dbReference type="Pfam" id="PF00462">
    <property type="entry name" value="Glutaredoxin"/>
    <property type="match status" value="1"/>
</dbReference>
<sequence length="289" mass="33055">MRLRCLLLLLAVLLVADAEKSEPEKVDIEAEEFTSKRLNDFGDYFDGVSYPSAPPAQPYGYQPYRQPPQQTQFNRYQVAPLPAPPMNNYGNYQNMGYGQRQNTFFDVIRDTVRRVDDRLSEMPTVPGNVAIQTNNGFLVENEEEAVKRTLRGGVPRRMPASYDFSASVSQGQGFYMSNRGYTYMGYIERQVRQYPIMIYTLVQCVPCQRAKHMLAISYPDIRSHFLEITGNEDWQRQLQVDLHHLTGAVTFPYVFVCGSYIGGSSDLMQLHQTGQLRQMVNACSRKAKL</sequence>
<evidence type="ECO:0000313" key="3">
    <source>
        <dbReference type="EMBL" id="KAK0422529.1"/>
    </source>
</evidence>
<feature type="signal peptide" evidence="1">
    <location>
        <begin position="1"/>
        <end position="18"/>
    </location>
</feature>
<feature type="domain" description="Glutaredoxin" evidence="2">
    <location>
        <begin position="196"/>
        <end position="261"/>
    </location>
</feature>
<dbReference type="InterPro" id="IPR002109">
    <property type="entry name" value="Glutaredoxin"/>
</dbReference>
<dbReference type="Gene3D" id="3.40.30.10">
    <property type="entry name" value="Glutaredoxin"/>
    <property type="match status" value="1"/>
</dbReference>